<dbReference type="EMBL" id="CP037933">
    <property type="protein sequence ID" value="QBN17393.1"/>
    <property type="molecule type" value="Genomic_DNA"/>
</dbReference>
<dbReference type="RefSeq" id="WP_133274924.1">
    <property type="nucleotide sequence ID" value="NZ_CP037933.1"/>
</dbReference>
<gene>
    <name evidence="3" type="ORF">E1750_00795</name>
</gene>
<dbReference type="Pfam" id="PF09992">
    <property type="entry name" value="NAGPA"/>
    <property type="match status" value="1"/>
</dbReference>
<name>A0A4P6YAZ0_9FLAO</name>
<evidence type="ECO:0000256" key="1">
    <source>
        <dbReference type="SAM" id="SignalP"/>
    </source>
</evidence>
<feature type="chain" id="PRO_5020317768" evidence="1">
    <location>
        <begin position="19"/>
        <end position="416"/>
    </location>
</feature>
<protein>
    <submittedName>
        <fullName evidence="3">Phosphodiester glycosidase family protein</fullName>
    </submittedName>
</protein>
<organism evidence="3 4">
    <name type="scientific">Flavobacterium nackdongense</name>
    <dbReference type="NCBI Taxonomy" id="2547394"/>
    <lineage>
        <taxon>Bacteria</taxon>
        <taxon>Pseudomonadati</taxon>
        <taxon>Bacteroidota</taxon>
        <taxon>Flavobacteriia</taxon>
        <taxon>Flavobacteriales</taxon>
        <taxon>Flavobacteriaceae</taxon>
        <taxon>Flavobacterium</taxon>
    </lineage>
</organism>
<dbReference type="SUPFAM" id="SSF49265">
    <property type="entry name" value="Fibronectin type III"/>
    <property type="match status" value="1"/>
</dbReference>
<dbReference type="InterPro" id="IPR013783">
    <property type="entry name" value="Ig-like_fold"/>
</dbReference>
<dbReference type="Proteomes" id="UP000291124">
    <property type="component" value="Chromosome"/>
</dbReference>
<evidence type="ECO:0000313" key="4">
    <source>
        <dbReference type="Proteomes" id="UP000291124"/>
    </source>
</evidence>
<keyword evidence="4" id="KW-1185">Reference proteome</keyword>
<feature type="domain" description="Phosphodiester glycosidase" evidence="2">
    <location>
        <begin position="167"/>
        <end position="297"/>
    </location>
</feature>
<keyword evidence="1" id="KW-0732">Signal</keyword>
<sequence length="416" mass="46157">MKKIISLFLFFNALVLEAQNITWAQITSQHSMPKGVRVFSGEDPSIPLKIKYIDIDLNRSDLELTPILSSTKSSARNWAANLGALAVMNGGYFGGNTSYSAVINQTVEAKNIASVKRKDLLYPLTRGFFGFNLDGSMAVKWIYHFGNTKQDLYYYDSPFPNADGFPAKIPTKGQGFQWHNLKNGMGAGPVLIKNGTIVDTYDEEVFWGSGVSNTSLDPRSAIGFTKKNHLILLVADGRQPGISIGATLPQMASILEKLGCYEALNCDGGGSTQLATPITFINTPSESYRSIPSVWALHKKPTLKTPTPIAPIDNYASSTPTVYIAWDRPTNKKCTYRLQIAFSNENWNQYTGFTTATSTDKTIIINQETTNTNYTFSNLVRGKMYYWTVAAYKNGKLKSYYTTPQNFIFNSDEKAK</sequence>
<dbReference type="AlphaFoldDB" id="A0A4P6YAZ0"/>
<feature type="signal peptide" evidence="1">
    <location>
        <begin position="1"/>
        <end position="18"/>
    </location>
</feature>
<dbReference type="InterPro" id="IPR036116">
    <property type="entry name" value="FN3_sf"/>
</dbReference>
<keyword evidence="3" id="KW-0378">Hydrolase</keyword>
<dbReference type="KEGG" id="fnk:E1750_00795"/>
<dbReference type="PANTHER" id="PTHR40446:SF2">
    <property type="entry name" value="N-ACETYLGLUCOSAMINE-1-PHOSPHODIESTER ALPHA-N-ACETYLGLUCOSAMINIDASE"/>
    <property type="match status" value="1"/>
</dbReference>
<dbReference type="Gene3D" id="2.60.40.10">
    <property type="entry name" value="Immunoglobulins"/>
    <property type="match status" value="1"/>
</dbReference>
<proteinExistence type="predicted"/>
<evidence type="ECO:0000313" key="3">
    <source>
        <dbReference type="EMBL" id="QBN17393.1"/>
    </source>
</evidence>
<keyword evidence="3" id="KW-0326">Glycosidase</keyword>
<dbReference type="PANTHER" id="PTHR40446">
    <property type="entry name" value="N-ACETYLGLUCOSAMINE-1-PHOSPHODIESTER ALPHA-N-ACETYLGLUCOSAMINIDASE"/>
    <property type="match status" value="1"/>
</dbReference>
<dbReference type="OrthoDB" id="9809781at2"/>
<dbReference type="InterPro" id="IPR018711">
    <property type="entry name" value="NAGPA"/>
</dbReference>
<accession>A0A4P6YAZ0</accession>
<evidence type="ECO:0000259" key="2">
    <source>
        <dbReference type="Pfam" id="PF09992"/>
    </source>
</evidence>
<dbReference type="GO" id="GO:0016798">
    <property type="term" value="F:hydrolase activity, acting on glycosyl bonds"/>
    <property type="evidence" value="ECO:0007669"/>
    <property type="project" value="UniProtKB-KW"/>
</dbReference>
<reference evidence="4" key="1">
    <citation type="submission" date="2019-03" db="EMBL/GenBank/DDBJ databases">
        <title>Flavobacterium sp.</title>
        <authorList>
            <person name="Kim H."/>
        </authorList>
    </citation>
    <scope>NUCLEOTIDE SEQUENCE [LARGE SCALE GENOMIC DNA]</scope>
    <source>
        <strain evidence="4">GS13</strain>
    </source>
</reference>